<keyword evidence="3" id="KW-1185">Reference proteome</keyword>
<dbReference type="PANTHER" id="PTHR13847:SF261">
    <property type="entry name" value="FAD-DEPENDENT OXIDOREDUCTASE FAMILY PROTEIN"/>
    <property type="match status" value="1"/>
</dbReference>
<sequence>MVNVGVVGGGLCGLATTYHLAGLSEVARVTIYDGAARDGVAVNRSGFYETASAVAAGILHPLTPRLKLGWNAEAAMREAEALLSEAAPFATSELVRTNTLVRPCRDAEDAELARAAAAKLGPKYLEWLEPAELDRLGRCYGLETIGGVRIVGGRIVDVPAYSAALWCFLASTRASKVAWVEARVEDPRALDHDVVVCCGGAMAAAVFAREGVARNSVVYSQSLVVESDVPLGAPALLRGDYVCPGAVSGRVIVGATRDRFTDLETENIRARPDAVLGLVDRLFPATAIAGQDWHFSPLEAKAAARLDGPRTHFGRLPFVKVVDGLVLAGGLGARGLLRHSQVGRLAAMAAISGDDAHVPEPLRAIVI</sequence>
<comment type="caution">
    <text evidence="2">The sequence shown here is derived from an EMBL/GenBank/DDBJ whole genome shotgun (WGS) entry which is preliminary data.</text>
</comment>
<evidence type="ECO:0000259" key="1">
    <source>
        <dbReference type="Pfam" id="PF01266"/>
    </source>
</evidence>
<dbReference type="AlphaFoldDB" id="A0AAD7UIP7"/>
<dbReference type="Gene3D" id="3.50.50.60">
    <property type="entry name" value="FAD/NAD(P)-binding domain"/>
    <property type="match status" value="1"/>
</dbReference>
<evidence type="ECO:0000313" key="3">
    <source>
        <dbReference type="Proteomes" id="UP001230188"/>
    </source>
</evidence>
<gene>
    <name evidence="2" type="ORF">CTAYLR_005729</name>
</gene>
<dbReference type="InterPro" id="IPR006076">
    <property type="entry name" value="FAD-dep_OxRdtase"/>
</dbReference>
<dbReference type="Gene3D" id="3.30.9.10">
    <property type="entry name" value="D-Amino Acid Oxidase, subunit A, domain 2"/>
    <property type="match status" value="1"/>
</dbReference>
<dbReference type="InterPro" id="IPR036188">
    <property type="entry name" value="FAD/NAD-bd_sf"/>
</dbReference>
<dbReference type="Pfam" id="PF01266">
    <property type="entry name" value="DAO"/>
    <property type="match status" value="1"/>
</dbReference>
<dbReference type="EMBL" id="JAQMWT010000167">
    <property type="protein sequence ID" value="KAJ8608490.1"/>
    <property type="molecule type" value="Genomic_DNA"/>
</dbReference>
<dbReference type="PANTHER" id="PTHR13847">
    <property type="entry name" value="SARCOSINE DEHYDROGENASE-RELATED"/>
    <property type="match status" value="1"/>
</dbReference>
<evidence type="ECO:0000313" key="2">
    <source>
        <dbReference type="EMBL" id="KAJ8608490.1"/>
    </source>
</evidence>
<dbReference type="Proteomes" id="UP001230188">
    <property type="component" value="Unassembled WGS sequence"/>
</dbReference>
<dbReference type="SUPFAM" id="SSF51905">
    <property type="entry name" value="FAD/NAD(P)-binding domain"/>
    <property type="match status" value="1"/>
</dbReference>
<name>A0AAD7UIP7_9STRA</name>
<reference evidence="2" key="1">
    <citation type="submission" date="2023-01" db="EMBL/GenBank/DDBJ databases">
        <title>Metagenome sequencing of chrysophaentin producing Chrysophaeum taylorii.</title>
        <authorList>
            <person name="Davison J."/>
            <person name="Bewley C."/>
        </authorList>
    </citation>
    <scope>NUCLEOTIDE SEQUENCE</scope>
    <source>
        <strain evidence="2">NIES-1699</strain>
    </source>
</reference>
<feature type="domain" description="FAD dependent oxidoreductase" evidence="1">
    <location>
        <begin position="4"/>
        <end position="347"/>
    </location>
</feature>
<accession>A0AAD7UIP7</accession>
<protein>
    <recommendedName>
        <fullName evidence="1">FAD dependent oxidoreductase domain-containing protein</fullName>
    </recommendedName>
</protein>
<organism evidence="2 3">
    <name type="scientific">Chrysophaeum taylorii</name>
    <dbReference type="NCBI Taxonomy" id="2483200"/>
    <lineage>
        <taxon>Eukaryota</taxon>
        <taxon>Sar</taxon>
        <taxon>Stramenopiles</taxon>
        <taxon>Ochrophyta</taxon>
        <taxon>Pelagophyceae</taxon>
        <taxon>Pelagomonadales</taxon>
        <taxon>Pelagomonadaceae</taxon>
        <taxon>Chrysophaeum</taxon>
    </lineage>
</organism>
<dbReference type="GO" id="GO:0005737">
    <property type="term" value="C:cytoplasm"/>
    <property type="evidence" value="ECO:0007669"/>
    <property type="project" value="TreeGrafter"/>
</dbReference>
<proteinExistence type="predicted"/>